<dbReference type="Proteomes" id="UP000698222">
    <property type="component" value="Unassembled WGS sequence"/>
</dbReference>
<comment type="caution">
    <text evidence="2">The sequence shown here is derived from an EMBL/GenBank/DDBJ whole genome shotgun (WGS) entry which is preliminary data.</text>
</comment>
<dbReference type="EMBL" id="JAGIOC010000001">
    <property type="protein sequence ID" value="MBP2407141.1"/>
    <property type="molecule type" value="Genomic_DNA"/>
</dbReference>
<name>A0ABS4YEC1_9MICO</name>
<keyword evidence="3" id="KW-1185">Reference proteome</keyword>
<evidence type="ECO:0000256" key="1">
    <source>
        <dbReference type="SAM" id="MobiDB-lite"/>
    </source>
</evidence>
<proteinExistence type="predicted"/>
<evidence type="ECO:0000313" key="3">
    <source>
        <dbReference type="Proteomes" id="UP000698222"/>
    </source>
</evidence>
<dbReference type="RefSeq" id="WP_209885897.1">
    <property type="nucleotide sequence ID" value="NZ_BAAAJV010000026.1"/>
</dbReference>
<evidence type="ECO:0008006" key="4">
    <source>
        <dbReference type="Google" id="ProtNLM"/>
    </source>
</evidence>
<feature type="region of interest" description="Disordered" evidence="1">
    <location>
        <begin position="1"/>
        <end position="30"/>
    </location>
</feature>
<reference evidence="2 3" key="1">
    <citation type="submission" date="2021-03" db="EMBL/GenBank/DDBJ databases">
        <title>Sequencing the genomes of 1000 actinobacteria strains.</title>
        <authorList>
            <person name="Klenk H.-P."/>
        </authorList>
    </citation>
    <scope>NUCLEOTIDE SEQUENCE [LARGE SCALE GENOMIC DNA]</scope>
    <source>
        <strain evidence="2 3">DSM 14564</strain>
    </source>
</reference>
<sequence>MRPANSAIDSPRRTVGRRRRTIAAPPPPPRTGLCAAWSHHAAELAVPIGAGLQRWEESPSTAAMIREDLLARVLPGVFLPPDLLRTAIERALALGCALGGQLQSYHVIAGPSAAWVLLGGRPPAPAELLSSAHRGSIIGATVRTARLRPHEVETIGGAPVTSPVRTAADLLRFCPDHVADPALRGLLGSGHLTERAMHRQLQVMGRHPGARAARARWEVLLGGLAPAA</sequence>
<organism evidence="2 3">
    <name type="scientific">Brachybacterium fresconis</name>
    <dbReference type="NCBI Taxonomy" id="173363"/>
    <lineage>
        <taxon>Bacteria</taxon>
        <taxon>Bacillati</taxon>
        <taxon>Actinomycetota</taxon>
        <taxon>Actinomycetes</taxon>
        <taxon>Micrococcales</taxon>
        <taxon>Dermabacteraceae</taxon>
        <taxon>Brachybacterium</taxon>
    </lineage>
</organism>
<gene>
    <name evidence="2" type="ORF">JOF44_000044</name>
</gene>
<protein>
    <recommendedName>
        <fullName evidence="4">Transcriptional regulator</fullName>
    </recommendedName>
</protein>
<evidence type="ECO:0000313" key="2">
    <source>
        <dbReference type="EMBL" id="MBP2407141.1"/>
    </source>
</evidence>
<accession>A0ABS4YEC1</accession>